<evidence type="ECO:0000313" key="1">
    <source>
        <dbReference type="EMBL" id="KAF2199223.1"/>
    </source>
</evidence>
<dbReference type="EMBL" id="ML994089">
    <property type="protein sequence ID" value="KAF2199223.1"/>
    <property type="molecule type" value="Genomic_DNA"/>
</dbReference>
<accession>A0A9P4MTM7</accession>
<dbReference type="Proteomes" id="UP000799536">
    <property type="component" value="Unassembled WGS sequence"/>
</dbReference>
<protein>
    <submittedName>
        <fullName evidence="1">Uncharacterized protein</fullName>
    </submittedName>
</protein>
<evidence type="ECO:0000313" key="2">
    <source>
        <dbReference type="Proteomes" id="UP000799536"/>
    </source>
</evidence>
<keyword evidence="2" id="KW-1185">Reference proteome</keyword>
<sequence length="97" mass="11054">MSRRIGEHLLPGFSIVGWARVLVKEVAPLDIRVLTIILATFNTIMSHAALLARIPFSLRLQNLCRGPNNPVPKIRKYLKLRKKEGERKDERLLILGC</sequence>
<name>A0A9P4MTM7_9PLEO</name>
<dbReference type="AlphaFoldDB" id="A0A9P4MTM7"/>
<proteinExistence type="predicted"/>
<organism evidence="1 2">
    <name type="scientific">Delitschia confertaspora ATCC 74209</name>
    <dbReference type="NCBI Taxonomy" id="1513339"/>
    <lineage>
        <taxon>Eukaryota</taxon>
        <taxon>Fungi</taxon>
        <taxon>Dikarya</taxon>
        <taxon>Ascomycota</taxon>
        <taxon>Pezizomycotina</taxon>
        <taxon>Dothideomycetes</taxon>
        <taxon>Pleosporomycetidae</taxon>
        <taxon>Pleosporales</taxon>
        <taxon>Delitschiaceae</taxon>
        <taxon>Delitschia</taxon>
    </lineage>
</organism>
<comment type="caution">
    <text evidence="1">The sequence shown here is derived from an EMBL/GenBank/DDBJ whole genome shotgun (WGS) entry which is preliminary data.</text>
</comment>
<reference evidence="1" key="1">
    <citation type="journal article" date="2020" name="Stud. Mycol.">
        <title>101 Dothideomycetes genomes: a test case for predicting lifestyles and emergence of pathogens.</title>
        <authorList>
            <person name="Haridas S."/>
            <person name="Albert R."/>
            <person name="Binder M."/>
            <person name="Bloem J."/>
            <person name="Labutti K."/>
            <person name="Salamov A."/>
            <person name="Andreopoulos B."/>
            <person name="Baker S."/>
            <person name="Barry K."/>
            <person name="Bills G."/>
            <person name="Bluhm B."/>
            <person name="Cannon C."/>
            <person name="Castanera R."/>
            <person name="Culley D."/>
            <person name="Daum C."/>
            <person name="Ezra D."/>
            <person name="Gonzalez J."/>
            <person name="Henrissat B."/>
            <person name="Kuo A."/>
            <person name="Liang C."/>
            <person name="Lipzen A."/>
            <person name="Lutzoni F."/>
            <person name="Magnuson J."/>
            <person name="Mondo S."/>
            <person name="Nolan M."/>
            <person name="Ohm R."/>
            <person name="Pangilinan J."/>
            <person name="Park H.-J."/>
            <person name="Ramirez L."/>
            <person name="Alfaro M."/>
            <person name="Sun H."/>
            <person name="Tritt A."/>
            <person name="Yoshinaga Y."/>
            <person name="Zwiers L.-H."/>
            <person name="Turgeon B."/>
            <person name="Goodwin S."/>
            <person name="Spatafora J."/>
            <person name="Crous P."/>
            <person name="Grigoriev I."/>
        </authorList>
    </citation>
    <scope>NUCLEOTIDE SEQUENCE</scope>
    <source>
        <strain evidence="1">ATCC 74209</strain>
    </source>
</reference>
<gene>
    <name evidence="1" type="ORF">GQ43DRAFT_442674</name>
</gene>
<dbReference type="OrthoDB" id="1274115at2759"/>